<comment type="caution">
    <text evidence="2">The sequence shown here is derived from an EMBL/GenBank/DDBJ whole genome shotgun (WGS) entry which is preliminary data.</text>
</comment>
<feature type="region of interest" description="Disordered" evidence="1">
    <location>
        <begin position="459"/>
        <end position="486"/>
    </location>
</feature>
<feature type="compositionally biased region" description="Basic and acidic residues" evidence="1">
    <location>
        <begin position="746"/>
        <end position="765"/>
    </location>
</feature>
<organism evidence="2 3">
    <name type="scientific">Halorientalis pallida</name>
    <dbReference type="NCBI Taxonomy" id="2479928"/>
    <lineage>
        <taxon>Archaea</taxon>
        <taxon>Methanobacteriati</taxon>
        <taxon>Methanobacteriota</taxon>
        <taxon>Stenosarchaea group</taxon>
        <taxon>Halobacteria</taxon>
        <taxon>Halobacteriales</taxon>
        <taxon>Haloarculaceae</taxon>
        <taxon>Halorientalis</taxon>
    </lineage>
</organism>
<feature type="compositionally biased region" description="Basic and acidic residues" evidence="1">
    <location>
        <begin position="2930"/>
        <end position="2945"/>
    </location>
</feature>
<feature type="compositionally biased region" description="Low complexity" evidence="1">
    <location>
        <begin position="1419"/>
        <end position="1433"/>
    </location>
</feature>
<feature type="region of interest" description="Disordered" evidence="1">
    <location>
        <begin position="2925"/>
        <end position="2945"/>
    </location>
</feature>
<feature type="compositionally biased region" description="Basic and acidic residues" evidence="1">
    <location>
        <begin position="1447"/>
        <end position="1458"/>
    </location>
</feature>
<feature type="compositionally biased region" description="Acidic residues" evidence="1">
    <location>
        <begin position="1371"/>
        <end position="1385"/>
    </location>
</feature>
<feature type="compositionally biased region" description="Acidic residues" evidence="1">
    <location>
        <begin position="1435"/>
        <end position="1446"/>
    </location>
</feature>
<proteinExistence type="predicted"/>
<feature type="compositionally biased region" description="Low complexity" evidence="1">
    <location>
        <begin position="841"/>
        <end position="851"/>
    </location>
</feature>
<accession>A0A498L0S0</accession>
<feature type="compositionally biased region" description="Polar residues" evidence="1">
    <location>
        <begin position="860"/>
        <end position="874"/>
    </location>
</feature>
<evidence type="ECO:0000313" key="3">
    <source>
        <dbReference type="Proteomes" id="UP000289691"/>
    </source>
</evidence>
<name>A0A498L0S0_9EURY</name>
<feature type="region of interest" description="Disordered" evidence="1">
    <location>
        <begin position="667"/>
        <end position="686"/>
    </location>
</feature>
<feature type="region of interest" description="Disordered" evidence="1">
    <location>
        <begin position="1366"/>
        <end position="1402"/>
    </location>
</feature>
<dbReference type="OrthoDB" id="351219at2157"/>
<dbReference type="Proteomes" id="UP000289691">
    <property type="component" value="Unassembled WGS sequence"/>
</dbReference>
<dbReference type="RefSeq" id="WP_129069491.1">
    <property type="nucleotide sequence ID" value="NZ_RDFA01000004.1"/>
</dbReference>
<evidence type="ECO:0000313" key="2">
    <source>
        <dbReference type="EMBL" id="RXK48654.1"/>
    </source>
</evidence>
<reference evidence="2 3" key="1">
    <citation type="submission" date="2019-01" db="EMBL/GenBank/DDBJ databases">
        <title>Halorientalis sp. F13-25 a new haloarchaeum isolated from hypersaline water.</title>
        <authorList>
            <person name="Ana D.-V."/>
            <person name="Cristina S.-P."/>
            <person name="Antonio V."/>
        </authorList>
    </citation>
    <scope>NUCLEOTIDE SEQUENCE [LARGE SCALE GENOMIC DNA]</scope>
    <source>
        <strain evidence="2 3">F13-25</strain>
    </source>
</reference>
<evidence type="ECO:0000256" key="1">
    <source>
        <dbReference type="SAM" id="MobiDB-lite"/>
    </source>
</evidence>
<feature type="region of interest" description="Disordered" evidence="1">
    <location>
        <begin position="2451"/>
        <end position="2482"/>
    </location>
</feature>
<keyword evidence="3" id="KW-1185">Reference proteome</keyword>
<dbReference type="EMBL" id="RDFA01000004">
    <property type="protein sequence ID" value="RXK48654.1"/>
    <property type="molecule type" value="Genomic_DNA"/>
</dbReference>
<gene>
    <name evidence="2" type="ORF">EAF64_13350</name>
</gene>
<feature type="region of interest" description="Disordered" evidence="1">
    <location>
        <begin position="558"/>
        <end position="586"/>
    </location>
</feature>
<feature type="compositionally biased region" description="Low complexity" evidence="1">
    <location>
        <begin position="823"/>
        <end position="834"/>
    </location>
</feature>
<feature type="compositionally biased region" description="Polar residues" evidence="1">
    <location>
        <begin position="776"/>
        <end position="788"/>
    </location>
</feature>
<sequence>MSEGPRETVERLRTELGRAQAEITRAAAVLTLLETRADGVRRGSDAGDAERVTTAFGRYLRGEDRPDTLAYLTGSYVETEGGHSSALKAPRSPTTSAVDGFVRDLWTYVEGGAVDPGTLIDDFEGVVTDGTADDCEALVALFEHVIAAARGYRDDRQTRLNGPDADGQSGGPGKLQALLDGLDDDLAPFADEPVALLPVRLETRFVYPNDDSPRADQLAGTAATLLDHNRTAPAEQELRVRVYPDQIHVDTHEDGLTVQEEQWGRNFWAQVWFACQPPTTTVHSVDGQPTQAAVHDYAREKIPADLRPMLDDLSENWQGRFSTEYDAFYRDIKERAWNQVVERFGRERGAYVVHATAPKSHAQAMLTGYAEGGNPFDIAGTVSGPPTTGIDDGIGTDDTGSDDRVPALEFPGVDLRPGSWSQPPVASLLPDRWIAVGRWRGVDEGDGDTRTVRVTGDAIQHPLPVGPSPERVGSEALEETPGDAPPGMEWMADWPAAKGAGMGLTITSEDLNGTNPGEAVFEELIVVGVRASQSGDAATDALESLFEAHHYTDGLELLERGTPSNNSEAGDAGYTPKDEPSESVAEECGPLLSEFGDFSDGDLLARALGIAASGEGMDHVFAHVEGADGRSQADARHMNSLLWSGTIGYSLRNLLVDNRWTNRDSIWEGRSGPEQGTAKSFPHRNPATELGETLKEVDAWRRHFVRYVRAGGPFPPLRVGTVPYGILPARTLPDEPGGGSPARNGKLADKIGRREQFEPVDDQVRTPEGQFRLDTSKVQLSASVTGESSGPAKGGGAVDPTGTGESVDTGAPAPEESVETAADETSTTTDTTETAAEEATTDTGETGATTGPSVGEVSASGYSVTVPESTTQIDQDLYGSSFDPATPRRAKTMQSVSTGFRLPDGGSGVATRTRQRAFRTDEEFPGRLASWLGRLTDAWDDGAENVERVGGPSTGSDVVERILGREANADDFVREVLEGYDALLTDPDIDEARAESLTEETRERVRQMLIDNDVQSLDPRIAWMHPPVRSLFGEDTRGEQLQLSGDRPVSDVTDGRESDYLRYLYHEPFGFLRNMGLPVGLDAISLDRERVKEITGWGDEIDSLSDRQLFMHVWLTNPEHGKFSAIAAYAGDTPITYEASSEEANVYRDKRYNLYRTGGASLQNTLFKQLTRFSVLQGYVGGRIRLGLKWGDLDLPSDNAFLSPDRNPNARSADEIEEIEAETGEENVVAPDYTQQPVPDPSVVDGDTKTVWEFLEESVPAERLDRYDDDYGGSYANELFQSCSPRYDDPSLDPRLQEILDAAAYLESRDTDDLGRLFTETLDLASHRLDAWWTSLATRRLFEHRETRETDFCDGAEFAFVGDQFERGEDTEALPEPEPESESDTGDGAQSSTGTRFGVGGKTRFGAVENMQSVSKQFGSFSFGGTTGESGTSGEDGDDAETDGGETFERAGGERNEPATDSPVTYVGAYGYVEDLRSDALADGLEPEHSEYIHAPSPQHATTAAVLRSGRTNHTDESGDGELAELLDIDLSPGRVRAARQVLDGIRQGQMLGDLLGYRFERRLLERSKSYNEDNAGTIALPRYKFTLRRAFPGVEGQLDHGDGEDGDEQIEVGTAAAASDVLDGYRLFTKWQEYDDGEKDRFFQNIPYEGENASTLAAATTSAEQSALEGILEEIAAIVDATADLLIAENVHQLGKGNFARAGGGIDDLVKGKPVADPEVAQTPRDDVGVTHRLGVAFGDPANVGVATTWTADSGVLDPNGLPGAGDEATGPDVSLTLQTRPEAEPNLNDWLDDLLPAPDRVSCRAALEWDETRAAASGTVVTPTSEGVVSIGDLDFQPDLVVLGLAHGVPKGGAAGPASHYGVTSGVAVRTETGADQCSTSVATDLTGSDAGGVVDEDHALHAHLHEDDGDHGLLRGSVRFTDDGFDVAFDDVATRGPAAEGLVVTYRAFALENADNVEVGTFTTDAGTGSDSISLEVDADQVRLFGTTLATKTGGTVTTTGAAGFSEGMAVARDGVTQHAVGTSVDPSSGGHVAGARDDRTLHLPFAAGGSVAGTTSVAVTGLGESLDLNYTSTHAGAASDASRVVTYVALGSDDAPTPAVGTLDGTRTAGDTATIRTGFRPGQIELVALPDAASVNSDGPVTVGGLATGVATGVGDQQVVGHVVRADGDGPVGVGAETGGDVIEFPDLAADGTVADADTVRVTGLSETGFTMTFPTVTDGDQVIAWRAWPEEPASVTHVAETGVTLSELNLSPLDATYLTQQNQKAGASQLETRMGYHLARNPPSHNPPVPDTATVTLEFDATAPEASGDDPLSVGAFLEVVAGLREVIQEGRPMTGEDLGHPSETDDAGYTDYSITELRGRADTAQARLAAVRRVLDDRIGLLDPAVAGARSITEQVDALHDSVRTFTREVPFDGLVSASNAITESLESDSGALVTALEDLRSHLPAGSTDREARDPDLDVAPAPGQEVAGEGLPPNTTLSLSVWSTSNAEWFTRSTQVGTDGDGEFTTTLDFSGVRPGTGFVAVLDDGTSVERVVEGAVLVPEDATEVDAAPGMIVPGEADVNGATTLDVSVTEVGASSPLATTQVDTDAVGRFSVTVDASGHAPWTLFAVEATDGGTTVYEGLASVRADPAGVVEDSNLLSALLWIDARADAFDPFGDGATADLDAAVADETDWGAIRAELTTLRDLNGKTGGGEDGTPPQSTIDAVAKLVSEGDEPALESLDQTAVDAAVASVTAVVDALGIADYFDVTGRPDRSGGTGFWSVRAAIEDEDAQARLASLLDQHTRAIEGDIAAFAFAPELEALLVRARLGVYPEGDDDVKRLARTLRALADFLPTAVDDPALAALTDPEAFVRHFRALLYEPDALPTGAERSTFLSDFRTLVRQPVLGGIGGIDEVFEVAGPEPPFYNRDRLLLDVQGKQPRSGDERDRERERDLEREREEFVRDVTEAARDEFEREALVWKDGLRALDPKATPPGTPVTDCRFLLEGFRRAVLPAYLDGLDTQSLLPGTSASRQQFSKDVSNRLSTLGQVVDEQRGHVDAAREAGAFHDALRTGLLETLRRALLRASYFGVYGSVPRSPSGGQPDDETVLVTQARTVTEAVAERYETATGYDPATRPDPPEGEPATSVDEQVARLEAIFGEAFQVLPTVEPTNGAELTATFGRSDDLQAGDPMAAETWLQRVARVRDESARFRRGLSYAEAVTGERHRDLQVGQLPHRQGERWVGLDGQDPEPGRLSLVMQHAAGFDGDYGRVAGLFVDELVENVPGETETTGVALNYDDPDAMAPNSILLALPPEEGGWTTDHLVDVVTDTMELARYRMVDLEDIDEFGTLLPLLSFPRNDRLRPDAPSVDVDRIRTFQAARPEWGTVNVTLPELTLNAQLFTGNGEQGGESQ</sequence>
<feature type="region of interest" description="Disordered" evidence="1">
    <location>
        <begin position="730"/>
        <end position="909"/>
    </location>
</feature>
<feature type="region of interest" description="Disordered" evidence="1">
    <location>
        <begin position="1419"/>
        <end position="1464"/>
    </location>
</feature>
<protein>
    <submittedName>
        <fullName evidence="2">Uncharacterized protein</fullName>
    </submittedName>
</protein>